<comment type="caution">
    <text evidence="1">The sequence shown here is derived from an EMBL/GenBank/DDBJ whole genome shotgun (WGS) entry which is preliminary data.</text>
</comment>
<protein>
    <submittedName>
        <fullName evidence="1">Uncharacterized protein</fullName>
    </submittedName>
</protein>
<evidence type="ECO:0000313" key="2">
    <source>
        <dbReference type="Proteomes" id="UP000175989"/>
    </source>
</evidence>
<organism evidence="1 2">
    <name type="scientific">Duganella phyllosphaerae</name>
    <dbReference type="NCBI Taxonomy" id="762836"/>
    <lineage>
        <taxon>Bacteria</taxon>
        <taxon>Pseudomonadati</taxon>
        <taxon>Pseudomonadota</taxon>
        <taxon>Betaproteobacteria</taxon>
        <taxon>Burkholderiales</taxon>
        <taxon>Oxalobacteraceae</taxon>
        <taxon>Telluria group</taxon>
        <taxon>Duganella</taxon>
    </lineage>
</organism>
<gene>
    <name evidence="1" type="ORF">DUPY_38830</name>
</gene>
<sequence>MIKQNFDQLNTMLAKLAADDGFRDRMQNDPIRALGTLGIELDPAKVPAARRLPSKDAAAADHAALASKQIGENGMVLFMLSGVSVARLAS</sequence>
<dbReference type="InterPro" id="IPR030976">
    <property type="entry name" value="Mod_pep_NH_fam"/>
</dbReference>
<dbReference type="Proteomes" id="UP000175989">
    <property type="component" value="Unassembled WGS sequence"/>
</dbReference>
<dbReference type="RefSeq" id="WP_070250246.1">
    <property type="nucleotide sequence ID" value="NZ_LROM01000107.1"/>
</dbReference>
<reference evidence="2" key="1">
    <citation type="journal article" date="2016" name="Front. Microbiol.">
        <title>Molecular Keys to the Janthinobacterium and Duganella spp. Interaction with the Plant Pathogen Fusarium graminearum.</title>
        <authorList>
            <person name="Haack F.S."/>
            <person name="Poehlein A."/>
            <person name="Kroger C."/>
            <person name="Voigt C.A."/>
            <person name="Piepenbring M."/>
            <person name="Bode H.B."/>
            <person name="Daniel R."/>
            <person name="Schafer W."/>
            <person name="Streit W.R."/>
        </authorList>
    </citation>
    <scope>NUCLEOTIDE SEQUENCE [LARGE SCALE GENOMIC DNA]</scope>
    <source>
        <strain evidence="2">T54</strain>
    </source>
</reference>
<evidence type="ECO:0000313" key="1">
    <source>
        <dbReference type="EMBL" id="OEZ96680.1"/>
    </source>
</evidence>
<dbReference type="OrthoDB" id="8779314at2"/>
<proteinExistence type="predicted"/>
<name>A0A1E7WEQ9_9BURK</name>
<keyword evidence="2" id="KW-1185">Reference proteome</keyword>
<accession>A0A1E7WEQ9</accession>
<dbReference type="PATRIC" id="fig|762836.4.peg.4004"/>
<dbReference type="EMBL" id="LROM01000107">
    <property type="protein sequence ID" value="OEZ96680.1"/>
    <property type="molecule type" value="Genomic_DNA"/>
</dbReference>
<dbReference type="AlphaFoldDB" id="A0A1E7WEQ9"/>
<dbReference type="NCBIfam" id="TIGR04509">
    <property type="entry name" value="mod_pep_NH_fam"/>
    <property type="match status" value="1"/>
</dbReference>